<dbReference type="InterPro" id="IPR036095">
    <property type="entry name" value="PTS_EIIB-like_sf"/>
</dbReference>
<comment type="caution">
    <text evidence="10">The sequence shown here is derived from an EMBL/GenBank/DDBJ whole genome shotgun (WGS) entry which is preliminary data.</text>
</comment>
<dbReference type="SUPFAM" id="SSF63520">
    <property type="entry name" value="PTS-regulatory domain, PRD"/>
    <property type="match status" value="1"/>
</dbReference>
<dbReference type="InterPro" id="IPR001034">
    <property type="entry name" value="DeoR_HTH"/>
</dbReference>
<feature type="domain" description="PRD" evidence="9">
    <location>
        <begin position="285"/>
        <end position="392"/>
    </location>
</feature>
<keyword evidence="3" id="KW-0805">Transcription regulation</keyword>
<dbReference type="Gene3D" id="1.10.1790.10">
    <property type="entry name" value="PRD domain"/>
    <property type="match status" value="1"/>
</dbReference>
<proteinExistence type="predicted"/>
<keyword evidence="4" id="KW-0010">Activator</keyword>
<dbReference type="PANTHER" id="PTHR30185:SF18">
    <property type="entry name" value="TRANSCRIPTIONAL REGULATOR MTLR"/>
    <property type="match status" value="1"/>
</dbReference>
<dbReference type="InterPro" id="IPR002178">
    <property type="entry name" value="PTS_EIIA_type-2_dom"/>
</dbReference>
<keyword evidence="5" id="KW-0804">Transcription</keyword>
<dbReference type="PROSITE" id="PS51094">
    <property type="entry name" value="PTS_EIIA_TYPE_2"/>
    <property type="match status" value="1"/>
</dbReference>
<evidence type="ECO:0000256" key="2">
    <source>
        <dbReference type="ARBA" id="ARBA00022737"/>
    </source>
</evidence>
<dbReference type="Pfam" id="PF08279">
    <property type="entry name" value="HTH_11"/>
    <property type="match status" value="1"/>
</dbReference>
<evidence type="ECO:0000256" key="5">
    <source>
        <dbReference type="ARBA" id="ARBA00023163"/>
    </source>
</evidence>
<organism evidence="10 11">
    <name type="scientific">Candidatus Anaerostipes excrementavium</name>
    <dbReference type="NCBI Taxonomy" id="2838463"/>
    <lineage>
        <taxon>Bacteria</taxon>
        <taxon>Bacillati</taxon>
        <taxon>Bacillota</taxon>
        <taxon>Clostridia</taxon>
        <taxon>Lachnospirales</taxon>
        <taxon>Lachnospiraceae</taxon>
        <taxon>Anaerostipes</taxon>
    </lineage>
</organism>
<evidence type="ECO:0000256" key="3">
    <source>
        <dbReference type="ARBA" id="ARBA00023015"/>
    </source>
</evidence>
<dbReference type="InterPro" id="IPR016152">
    <property type="entry name" value="PTrfase/Anion_transptr"/>
</dbReference>
<dbReference type="Pfam" id="PF05043">
    <property type="entry name" value="Mga"/>
    <property type="match status" value="1"/>
</dbReference>
<evidence type="ECO:0000313" key="10">
    <source>
        <dbReference type="EMBL" id="HIX67418.1"/>
    </source>
</evidence>
<dbReference type="PROSITE" id="PS51372">
    <property type="entry name" value="PRD_2"/>
    <property type="match status" value="1"/>
</dbReference>
<dbReference type="Gene3D" id="3.40.50.2300">
    <property type="match status" value="1"/>
</dbReference>
<dbReference type="InterPro" id="IPR050661">
    <property type="entry name" value="BglG_antiterminators"/>
</dbReference>
<dbReference type="Gene3D" id="1.10.10.10">
    <property type="entry name" value="Winged helix-like DNA-binding domain superfamily/Winged helix DNA-binding domain"/>
    <property type="match status" value="1"/>
</dbReference>
<dbReference type="Proteomes" id="UP000886721">
    <property type="component" value="Unassembled WGS sequence"/>
</dbReference>
<feature type="domain" description="PTS EIIA type-2" evidence="7">
    <location>
        <begin position="504"/>
        <end position="640"/>
    </location>
</feature>
<keyword evidence="2" id="KW-0677">Repeat</keyword>
<accession>A0A9D1WUE4</accession>
<keyword evidence="6" id="KW-0175">Coiled coil</keyword>
<dbReference type="AlphaFoldDB" id="A0A9D1WUE4"/>
<dbReference type="InterPro" id="IPR013196">
    <property type="entry name" value="HTH_11"/>
</dbReference>
<dbReference type="Gene3D" id="3.40.930.10">
    <property type="entry name" value="Mannitol-specific EII, Chain A"/>
    <property type="match status" value="1"/>
</dbReference>
<dbReference type="SMART" id="SM00420">
    <property type="entry name" value="HTH_DEOR"/>
    <property type="match status" value="1"/>
</dbReference>
<evidence type="ECO:0000313" key="11">
    <source>
        <dbReference type="Proteomes" id="UP000886721"/>
    </source>
</evidence>
<feature type="coiled-coil region" evidence="6">
    <location>
        <begin position="109"/>
        <end position="136"/>
    </location>
</feature>
<evidence type="ECO:0000256" key="6">
    <source>
        <dbReference type="SAM" id="Coils"/>
    </source>
</evidence>
<reference evidence="10" key="1">
    <citation type="journal article" date="2021" name="PeerJ">
        <title>Extensive microbial diversity within the chicken gut microbiome revealed by metagenomics and culture.</title>
        <authorList>
            <person name="Gilroy R."/>
            <person name="Ravi A."/>
            <person name="Getino M."/>
            <person name="Pursley I."/>
            <person name="Horton D.L."/>
            <person name="Alikhan N.F."/>
            <person name="Baker D."/>
            <person name="Gharbi K."/>
            <person name="Hall N."/>
            <person name="Watson M."/>
            <person name="Adriaenssens E.M."/>
            <person name="Foster-Nyarko E."/>
            <person name="Jarju S."/>
            <person name="Secka A."/>
            <person name="Antonio M."/>
            <person name="Oren A."/>
            <person name="Chaudhuri R.R."/>
            <person name="La Ragione R."/>
            <person name="Hildebrand F."/>
            <person name="Pallen M.J."/>
        </authorList>
    </citation>
    <scope>NUCLEOTIDE SEQUENCE</scope>
    <source>
        <strain evidence="10">CHK191-13928</strain>
    </source>
</reference>
<dbReference type="CDD" id="cd05568">
    <property type="entry name" value="PTS_IIB_bgl_like"/>
    <property type="match status" value="1"/>
</dbReference>
<dbReference type="SUPFAM" id="SSF46785">
    <property type="entry name" value="Winged helix' DNA-binding domain"/>
    <property type="match status" value="1"/>
</dbReference>
<dbReference type="GO" id="GO:0009401">
    <property type="term" value="P:phosphoenolpyruvate-dependent sugar phosphotransferase system"/>
    <property type="evidence" value="ECO:0007669"/>
    <property type="project" value="InterPro"/>
</dbReference>
<dbReference type="SUPFAM" id="SSF55804">
    <property type="entry name" value="Phoshotransferase/anion transport protein"/>
    <property type="match status" value="1"/>
</dbReference>
<evidence type="ECO:0000259" key="7">
    <source>
        <dbReference type="PROSITE" id="PS51094"/>
    </source>
</evidence>
<dbReference type="InterPro" id="IPR013011">
    <property type="entry name" value="PTS_EIIB_2"/>
</dbReference>
<sequence>MLTTRQIGILRCLEKRSGYMTTKELADQFDVSSRTVRNDLDMIEYSLKGYPIDLERTPRLGIRLTIQGELNLSQILYRNDLKMYSKEDRTTVIIVLLIMTDKTTIEQLAQELEVSKNTLVEDLKAAEKELNRCRIRLIRKSYYGLSITGNEEEIRNMIFNQYVKVMNENMINLDEIIKRHAVIDTDIAKDMIRAIEDEQDIKYSDNAIQELENMILVSLSRCFYGFHIVYKKMPDWRGTKEYQIIKDTLDRYHKIHLLEEGDLFYLIMLFHASKKFYGTFLDDNLEDKKIMMITENLIKEFCKVIQIDYEMNKDIGNQIMMHLKVAIYRLKNHIQIENPLEDDIRYSSLIMYDITKKILKEYEEIFGVEFPEAEIAYTTMYFETLFQENYNLKFNIRVILVCNGGISTAVLLKQRLHMMMPELEIIKTSRMKDAGKEAEKERPDFVISTVPLNLEKYKVLEVNPLLGASDLNLIREEISNIYYNKKTEYLAKQISCESQSKMRELLQEKYCRFGEETLDWKEAVKIAAQPLIEDEYIEEAYVEDMINVVQTVGNYMVFIPEIAFVHAPPAHVKKNHMAFLQLKHVIRFGVKSKADVKVMIVVANKNENENLLELIQILTKDDNVKKFKEAKSYEDLLKIN</sequence>
<dbReference type="Pfam" id="PF00359">
    <property type="entry name" value="PTS_EIIA_2"/>
    <property type="match status" value="1"/>
</dbReference>
<dbReference type="InterPro" id="IPR007737">
    <property type="entry name" value="Mga_HTH"/>
</dbReference>
<dbReference type="GO" id="GO:0008982">
    <property type="term" value="F:protein-N(PI)-phosphohistidine-sugar phosphotransferase activity"/>
    <property type="evidence" value="ECO:0007669"/>
    <property type="project" value="InterPro"/>
</dbReference>
<evidence type="ECO:0000259" key="9">
    <source>
        <dbReference type="PROSITE" id="PS51372"/>
    </source>
</evidence>
<protein>
    <submittedName>
        <fullName evidence="10">BglG family transcription antiterminator</fullName>
    </submittedName>
</protein>
<dbReference type="Pfam" id="PF00874">
    <property type="entry name" value="PRD"/>
    <property type="match status" value="1"/>
</dbReference>
<gene>
    <name evidence="10" type="ORF">H9735_04725</name>
</gene>
<dbReference type="InterPro" id="IPR011608">
    <property type="entry name" value="PRD"/>
</dbReference>
<name>A0A9D1WUE4_9FIRM</name>
<dbReference type="SUPFAM" id="SSF52794">
    <property type="entry name" value="PTS system IIB component-like"/>
    <property type="match status" value="1"/>
</dbReference>
<evidence type="ECO:0000256" key="1">
    <source>
        <dbReference type="ARBA" id="ARBA00022679"/>
    </source>
</evidence>
<dbReference type="PROSITE" id="PS51099">
    <property type="entry name" value="PTS_EIIB_TYPE_2"/>
    <property type="match status" value="1"/>
</dbReference>
<dbReference type="InterPro" id="IPR036634">
    <property type="entry name" value="PRD_sf"/>
</dbReference>
<dbReference type="InterPro" id="IPR036390">
    <property type="entry name" value="WH_DNA-bd_sf"/>
</dbReference>
<dbReference type="InterPro" id="IPR036388">
    <property type="entry name" value="WH-like_DNA-bd_sf"/>
</dbReference>
<keyword evidence="1" id="KW-0808">Transferase</keyword>
<evidence type="ECO:0000256" key="4">
    <source>
        <dbReference type="ARBA" id="ARBA00023159"/>
    </source>
</evidence>
<evidence type="ECO:0000259" key="8">
    <source>
        <dbReference type="PROSITE" id="PS51099"/>
    </source>
</evidence>
<reference evidence="10" key="2">
    <citation type="submission" date="2021-04" db="EMBL/GenBank/DDBJ databases">
        <authorList>
            <person name="Gilroy R."/>
        </authorList>
    </citation>
    <scope>NUCLEOTIDE SEQUENCE</scope>
    <source>
        <strain evidence="10">CHK191-13928</strain>
    </source>
</reference>
<dbReference type="GO" id="GO:0003700">
    <property type="term" value="F:DNA-binding transcription factor activity"/>
    <property type="evidence" value="ECO:0007669"/>
    <property type="project" value="InterPro"/>
</dbReference>
<feature type="domain" description="PTS EIIB type-2" evidence="8">
    <location>
        <begin position="396"/>
        <end position="486"/>
    </location>
</feature>
<dbReference type="EMBL" id="DXEM01000014">
    <property type="protein sequence ID" value="HIX67418.1"/>
    <property type="molecule type" value="Genomic_DNA"/>
</dbReference>
<dbReference type="PANTHER" id="PTHR30185">
    <property type="entry name" value="CRYPTIC BETA-GLUCOSIDE BGL OPERON ANTITERMINATOR"/>
    <property type="match status" value="1"/>
</dbReference>